<dbReference type="GO" id="GO:0006635">
    <property type="term" value="P:fatty acid beta-oxidation"/>
    <property type="evidence" value="ECO:0007669"/>
    <property type="project" value="TreeGrafter"/>
</dbReference>
<dbReference type="SUPFAM" id="SSF52096">
    <property type="entry name" value="ClpP/crotonase"/>
    <property type="match status" value="1"/>
</dbReference>
<evidence type="ECO:0008006" key="4">
    <source>
        <dbReference type="Google" id="ProtNLM"/>
    </source>
</evidence>
<name>A0A382CCQ0_9ZZZZ</name>
<dbReference type="InterPro" id="IPR018376">
    <property type="entry name" value="Enoyl-CoA_hyd/isom_CS"/>
</dbReference>
<sequence length="260" mass="27895">MNQFQSILVDVADYIAIITINRPDALNALSVDVLNELHEAFSILENDQRTGVIVITGTGEKAFVAGADIKYMQMLGKKGALDFGELGQTLTVKIENSSKPVIAAVNGYALGGGCELSLACHVRFASENAIFGQPEVKLGLIPGWGGTQRLPRIVGKGLATELIIGGHNIGAQEAFRIGLVNKVVPQQELLTTVTKFAGLILKNSPNAVAESLRCINDSVGKTISEGLSNELESFSNLFENNETREGITAFVEKRPPIFRD</sequence>
<dbReference type="FunFam" id="3.90.226.10:FF:000009">
    <property type="entry name" value="Carnitinyl-CoA dehydratase"/>
    <property type="match status" value="1"/>
</dbReference>
<reference evidence="3" key="1">
    <citation type="submission" date="2018-05" db="EMBL/GenBank/DDBJ databases">
        <authorList>
            <person name="Lanie J.A."/>
            <person name="Ng W.-L."/>
            <person name="Kazmierczak K.M."/>
            <person name="Andrzejewski T.M."/>
            <person name="Davidsen T.M."/>
            <person name="Wayne K.J."/>
            <person name="Tettelin H."/>
            <person name="Glass J.I."/>
            <person name="Rusch D."/>
            <person name="Podicherti R."/>
            <person name="Tsui H.-C.T."/>
            <person name="Winkler M.E."/>
        </authorList>
    </citation>
    <scope>NUCLEOTIDE SEQUENCE</scope>
</reference>
<dbReference type="EMBL" id="UINC01033797">
    <property type="protein sequence ID" value="SVB23629.1"/>
    <property type="molecule type" value="Genomic_DNA"/>
</dbReference>
<dbReference type="GO" id="GO:0016829">
    <property type="term" value="F:lyase activity"/>
    <property type="evidence" value="ECO:0007669"/>
    <property type="project" value="UniProtKB-KW"/>
</dbReference>
<organism evidence="3">
    <name type="scientific">marine metagenome</name>
    <dbReference type="NCBI Taxonomy" id="408172"/>
    <lineage>
        <taxon>unclassified sequences</taxon>
        <taxon>metagenomes</taxon>
        <taxon>ecological metagenomes</taxon>
    </lineage>
</organism>
<evidence type="ECO:0000256" key="1">
    <source>
        <dbReference type="ARBA" id="ARBA00005254"/>
    </source>
</evidence>
<proteinExistence type="inferred from homology"/>
<dbReference type="CDD" id="cd06558">
    <property type="entry name" value="crotonase-like"/>
    <property type="match status" value="1"/>
</dbReference>
<dbReference type="PROSITE" id="PS00166">
    <property type="entry name" value="ENOYL_COA_HYDRATASE"/>
    <property type="match status" value="1"/>
</dbReference>
<dbReference type="Gene3D" id="1.10.12.10">
    <property type="entry name" value="Lyase 2-enoyl-coa Hydratase, Chain A, domain 2"/>
    <property type="match status" value="1"/>
</dbReference>
<dbReference type="InterPro" id="IPR029045">
    <property type="entry name" value="ClpP/crotonase-like_dom_sf"/>
</dbReference>
<evidence type="ECO:0000256" key="2">
    <source>
        <dbReference type="ARBA" id="ARBA00023239"/>
    </source>
</evidence>
<accession>A0A382CCQ0</accession>
<dbReference type="InterPro" id="IPR001753">
    <property type="entry name" value="Enoyl-CoA_hydra/iso"/>
</dbReference>
<evidence type="ECO:0000313" key="3">
    <source>
        <dbReference type="EMBL" id="SVB23629.1"/>
    </source>
</evidence>
<dbReference type="InterPro" id="IPR014748">
    <property type="entry name" value="Enoyl-CoA_hydra_C"/>
</dbReference>
<dbReference type="Gene3D" id="3.90.226.10">
    <property type="entry name" value="2-enoyl-CoA Hydratase, Chain A, domain 1"/>
    <property type="match status" value="1"/>
</dbReference>
<comment type="similarity">
    <text evidence="1">Belongs to the enoyl-CoA hydratase/isomerase family.</text>
</comment>
<protein>
    <recommendedName>
        <fullName evidence="4">Enoyl-CoA hydratase</fullName>
    </recommendedName>
</protein>
<gene>
    <name evidence="3" type="ORF">METZ01_LOCUS176483</name>
</gene>
<dbReference type="Pfam" id="PF00378">
    <property type="entry name" value="ECH_1"/>
    <property type="match status" value="1"/>
</dbReference>
<dbReference type="AlphaFoldDB" id="A0A382CCQ0"/>
<dbReference type="PANTHER" id="PTHR11941:SF54">
    <property type="entry name" value="ENOYL-COA HYDRATASE, MITOCHONDRIAL"/>
    <property type="match status" value="1"/>
</dbReference>
<keyword evidence="2" id="KW-0456">Lyase</keyword>
<dbReference type="PANTHER" id="PTHR11941">
    <property type="entry name" value="ENOYL-COA HYDRATASE-RELATED"/>
    <property type="match status" value="1"/>
</dbReference>